<evidence type="ECO:0000313" key="3">
    <source>
        <dbReference type="Proteomes" id="UP001266305"/>
    </source>
</evidence>
<comment type="caution">
    <text evidence="2">The sequence shown here is derived from an EMBL/GenBank/DDBJ whole genome shotgun (WGS) entry which is preliminary data.</text>
</comment>
<name>A0ABQ9UJU8_SAGOE</name>
<dbReference type="Proteomes" id="UP001266305">
    <property type="component" value="Unassembled WGS sequence"/>
</dbReference>
<proteinExistence type="predicted"/>
<feature type="compositionally biased region" description="Basic and acidic residues" evidence="1">
    <location>
        <begin position="70"/>
        <end position="79"/>
    </location>
</feature>
<sequence>MMVLIPPAQQTAEPPLMFLRESPSTLFLGLRKVTRHAALQPGKLLQARRKSLLKTRTAENRAAGYIPDPLGHEDWKERPSQGIRDWAPSEEEKSDRPGEEGEVQEGWHLGSSQQVFGALPHQKRGSRKDSGNGQSKENAASCGSAE</sequence>
<gene>
    <name evidence="2" type="ORF">P7K49_022769</name>
</gene>
<organism evidence="2 3">
    <name type="scientific">Saguinus oedipus</name>
    <name type="common">Cotton-top tamarin</name>
    <name type="synonym">Oedipomidas oedipus</name>
    <dbReference type="NCBI Taxonomy" id="9490"/>
    <lineage>
        <taxon>Eukaryota</taxon>
        <taxon>Metazoa</taxon>
        <taxon>Chordata</taxon>
        <taxon>Craniata</taxon>
        <taxon>Vertebrata</taxon>
        <taxon>Euteleostomi</taxon>
        <taxon>Mammalia</taxon>
        <taxon>Eutheria</taxon>
        <taxon>Euarchontoglires</taxon>
        <taxon>Primates</taxon>
        <taxon>Haplorrhini</taxon>
        <taxon>Platyrrhini</taxon>
        <taxon>Cebidae</taxon>
        <taxon>Callitrichinae</taxon>
        <taxon>Saguinus</taxon>
    </lineage>
</organism>
<protein>
    <submittedName>
        <fullName evidence="2">Uncharacterized protein</fullName>
    </submittedName>
</protein>
<evidence type="ECO:0000256" key="1">
    <source>
        <dbReference type="SAM" id="MobiDB-lite"/>
    </source>
</evidence>
<feature type="region of interest" description="Disordered" evidence="1">
    <location>
        <begin position="56"/>
        <end position="146"/>
    </location>
</feature>
<evidence type="ECO:0000313" key="2">
    <source>
        <dbReference type="EMBL" id="KAK2097318.1"/>
    </source>
</evidence>
<feature type="compositionally biased region" description="Basic and acidic residues" evidence="1">
    <location>
        <begin position="90"/>
        <end position="99"/>
    </location>
</feature>
<reference evidence="2 3" key="1">
    <citation type="submission" date="2023-05" db="EMBL/GenBank/DDBJ databases">
        <title>B98-5 Cell Line De Novo Hybrid Assembly: An Optical Mapping Approach.</title>
        <authorList>
            <person name="Kananen K."/>
            <person name="Auerbach J.A."/>
            <person name="Kautto E."/>
            <person name="Blachly J.S."/>
        </authorList>
    </citation>
    <scope>NUCLEOTIDE SEQUENCE [LARGE SCALE GENOMIC DNA]</scope>
    <source>
        <strain evidence="2">B95-8</strain>
        <tissue evidence="2">Cell line</tissue>
    </source>
</reference>
<keyword evidence="3" id="KW-1185">Reference proteome</keyword>
<dbReference type="EMBL" id="JASSZA010000011">
    <property type="protein sequence ID" value="KAK2097318.1"/>
    <property type="molecule type" value="Genomic_DNA"/>
</dbReference>
<accession>A0ABQ9UJU8</accession>